<evidence type="ECO:0008006" key="5">
    <source>
        <dbReference type="Google" id="ProtNLM"/>
    </source>
</evidence>
<feature type="coiled-coil region" evidence="1">
    <location>
        <begin position="46"/>
        <end position="73"/>
    </location>
</feature>
<evidence type="ECO:0000256" key="1">
    <source>
        <dbReference type="SAM" id="Coils"/>
    </source>
</evidence>
<dbReference type="InParanoid" id="A0A2G5D1C6"/>
<evidence type="ECO:0000256" key="2">
    <source>
        <dbReference type="SAM" id="MobiDB-lite"/>
    </source>
</evidence>
<accession>A0A2G5D1C6</accession>
<evidence type="ECO:0000313" key="4">
    <source>
        <dbReference type="Proteomes" id="UP000230069"/>
    </source>
</evidence>
<keyword evidence="1" id="KW-0175">Coiled coil</keyword>
<proteinExistence type="predicted"/>
<feature type="compositionally biased region" description="Basic and acidic residues" evidence="2">
    <location>
        <begin position="178"/>
        <end position="224"/>
    </location>
</feature>
<sequence length="357" mass="41574">MCNMKEEPKTPSFGNIFKRRHSNITLFECPDQISPIPISSLTDGYIEKLQEENMELKRKNQEFAEKNSRLTKKHDSNKFKLLNMEYKLAMLGTECTKLQKHKVEAERLIAIAYYLGGRHAFLAIKDMVLRDPRQALLAIENMELQDPRQALLAIENMELQNLEQKFENVKARTGIDKESFHHNRSDQSRSQFVKEHVASREKDGETTTKAVKEHVTTREKDGETTTKGGENIKLNNIASLETKNSKKRNRKKALGIRKSSYKMAMNIQKIKKLHVRRDNNLCEDTCNGAEYLNFRLEGTRPDDFDDLADFLVCQKEKDYPKWFIDRESCRSKYQNKAARKRERKKKILTCVNGIHAC</sequence>
<dbReference type="OrthoDB" id="1882119at2759"/>
<feature type="region of interest" description="Disordered" evidence="2">
    <location>
        <begin position="178"/>
        <end position="237"/>
    </location>
</feature>
<dbReference type="EMBL" id="KZ305047">
    <property type="protein sequence ID" value="PIA37294.1"/>
    <property type="molecule type" value="Genomic_DNA"/>
</dbReference>
<evidence type="ECO:0000313" key="3">
    <source>
        <dbReference type="EMBL" id="PIA37294.1"/>
    </source>
</evidence>
<dbReference type="AlphaFoldDB" id="A0A2G5D1C6"/>
<feature type="compositionally biased region" description="Polar residues" evidence="2">
    <location>
        <begin position="225"/>
        <end position="237"/>
    </location>
</feature>
<dbReference type="PANTHER" id="PTHR36786">
    <property type="entry name" value="2-ISOPROPYLMALATE SYNTHASE"/>
    <property type="match status" value="1"/>
</dbReference>
<name>A0A2G5D1C6_AQUCA</name>
<gene>
    <name evidence="3" type="ORF">AQUCO_03000115v1</name>
</gene>
<organism evidence="3 4">
    <name type="scientific">Aquilegia coerulea</name>
    <name type="common">Rocky mountain columbine</name>
    <dbReference type="NCBI Taxonomy" id="218851"/>
    <lineage>
        <taxon>Eukaryota</taxon>
        <taxon>Viridiplantae</taxon>
        <taxon>Streptophyta</taxon>
        <taxon>Embryophyta</taxon>
        <taxon>Tracheophyta</taxon>
        <taxon>Spermatophyta</taxon>
        <taxon>Magnoliopsida</taxon>
        <taxon>Ranunculales</taxon>
        <taxon>Ranunculaceae</taxon>
        <taxon>Thalictroideae</taxon>
        <taxon>Aquilegia</taxon>
    </lineage>
</organism>
<reference evidence="3 4" key="1">
    <citation type="submission" date="2017-09" db="EMBL/GenBank/DDBJ databases">
        <title>WGS assembly of Aquilegia coerulea Goldsmith.</title>
        <authorList>
            <person name="Hodges S."/>
            <person name="Kramer E."/>
            <person name="Nordborg M."/>
            <person name="Tomkins J."/>
            <person name="Borevitz J."/>
            <person name="Derieg N."/>
            <person name="Yan J."/>
            <person name="Mihaltcheva S."/>
            <person name="Hayes R.D."/>
            <person name="Rokhsar D."/>
        </authorList>
    </citation>
    <scope>NUCLEOTIDE SEQUENCE [LARGE SCALE GENOMIC DNA]</scope>
    <source>
        <strain evidence="4">cv. Goldsmith</strain>
    </source>
</reference>
<dbReference type="Proteomes" id="UP000230069">
    <property type="component" value="Unassembled WGS sequence"/>
</dbReference>
<keyword evidence="4" id="KW-1185">Reference proteome</keyword>
<dbReference type="PANTHER" id="PTHR36786:SF1">
    <property type="entry name" value="2-ISOPROPYLMALATE SYNTHASE"/>
    <property type="match status" value="1"/>
</dbReference>
<protein>
    <recommendedName>
        <fullName evidence="5">Shugoshin C-terminal domain-containing protein</fullName>
    </recommendedName>
</protein>